<accession>A0A8H9GX87</accession>
<comment type="caution">
    <text evidence="1">The sequence shown here is derived from an EMBL/GenBank/DDBJ whole genome shotgun (WGS) entry which is preliminary data.</text>
</comment>
<reference evidence="2" key="1">
    <citation type="journal article" date="2019" name="Int. J. Syst. Evol. Microbiol.">
        <title>The Global Catalogue of Microorganisms (GCM) 10K type strain sequencing project: providing services to taxonomists for standard genome sequencing and annotation.</title>
        <authorList>
            <consortium name="The Broad Institute Genomics Platform"/>
            <consortium name="The Broad Institute Genome Sequencing Center for Infectious Disease"/>
            <person name="Wu L."/>
            <person name="Ma J."/>
        </authorList>
    </citation>
    <scope>NUCLEOTIDE SEQUENCE [LARGE SCALE GENOMIC DNA]</scope>
    <source>
        <strain evidence="2">JCM 31047</strain>
    </source>
</reference>
<dbReference type="RefSeq" id="WP_189062618.1">
    <property type="nucleotide sequence ID" value="NZ_BMQG01000012.1"/>
</dbReference>
<sequence length="138" mass="14072">MSLAPLPILLAGDTPAEGFTLTVDAAPGGYAGATLLSTSGPPVTLTLNGQPLTFPKLLAAGDVLVLQRTDTSGAISTVHALAPLAELPPPTTFTVTTDPDGFPVYQEAQTTPDADGYLTVTNATATDSEGYINLERTS</sequence>
<protein>
    <submittedName>
        <fullName evidence="1">Uncharacterized protein</fullName>
    </submittedName>
</protein>
<proteinExistence type="predicted"/>
<dbReference type="AlphaFoldDB" id="A0A8H9GX87"/>
<dbReference type="Proteomes" id="UP000600547">
    <property type="component" value="Unassembled WGS sequence"/>
</dbReference>
<gene>
    <name evidence="1" type="ORF">GCM10008956_30440</name>
</gene>
<keyword evidence="2" id="KW-1185">Reference proteome</keyword>
<organism evidence="1 2">
    <name type="scientific">Deinococcus arenae</name>
    <dbReference type="NCBI Taxonomy" id="1452751"/>
    <lineage>
        <taxon>Bacteria</taxon>
        <taxon>Thermotogati</taxon>
        <taxon>Deinococcota</taxon>
        <taxon>Deinococci</taxon>
        <taxon>Deinococcales</taxon>
        <taxon>Deinococcaceae</taxon>
        <taxon>Deinococcus</taxon>
    </lineage>
</organism>
<name>A0A8H9GX87_9DEIO</name>
<dbReference type="EMBL" id="BMQG01000012">
    <property type="protein sequence ID" value="GGM52292.1"/>
    <property type="molecule type" value="Genomic_DNA"/>
</dbReference>
<evidence type="ECO:0000313" key="1">
    <source>
        <dbReference type="EMBL" id="GGM52292.1"/>
    </source>
</evidence>
<evidence type="ECO:0000313" key="2">
    <source>
        <dbReference type="Proteomes" id="UP000600547"/>
    </source>
</evidence>